<evidence type="ECO:0000313" key="1">
    <source>
        <dbReference type="EMBL" id="PIN13426.1"/>
    </source>
</evidence>
<gene>
    <name evidence="1" type="ORF">CDL12_13952</name>
</gene>
<protein>
    <submittedName>
        <fullName evidence="1">Uncharacterized protein</fullName>
    </submittedName>
</protein>
<evidence type="ECO:0000313" key="2">
    <source>
        <dbReference type="Proteomes" id="UP000231279"/>
    </source>
</evidence>
<accession>A0A2G9H7D3</accession>
<dbReference type="AlphaFoldDB" id="A0A2G9H7D3"/>
<keyword evidence="2" id="KW-1185">Reference proteome</keyword>
<name>A0A2G9H7D3_9LAMI</name>
<sequence>MKFKQMGEFLFDCLKASSSLATACVLLCCFVFRIADSVLGINLPKEERILFEGGIESWL</sequence>
<comment type="caution">
    <text evidence="1">The sequence shown here is derived from an EMBL/GenBank/DDBJ whole genome shotgun (WGS) entry which is preliminary data.</text>
</comment>
<proteinExistence type="predicted"/>
<dbReference type="EMBL" id="NKXS01002483">
    <property type="protein sequence ID" value="PIN13426.1"/>
    <property type="molecule type" value="Genomic_DNA"/>
</dbReference>
<dbReference type="Proteomes" id="UP000231279">
    <property type="component" value="Unassembled WGS sequence"/>
</dbReference>
<reference evidence="2" key="1">
    <citation type="journal article" date="2018" name="Gigascience">
        <title>Genome assembly of the Pink Ipe (Handroanthus impetiginosus, Bignoniaceae), a highly valued, ecologically keystone Neotropical timber forest tree.</title>
        <authorList>
            <person name="Silva-Junior O.B."/>
            <person name="Grattapaglia D."/>
            <person name="Novaes E."/>
            <person name="Collevatti R.G."/>
        </authorList>
    </citation>
    <scope>NUCLEOTIDE SEQUENCE [LARGE SCALE GENOMIC DNA]</scope>
    <source>
        <strain evidence="2">cv. UFG-1</strain>
    </source>
</reference>
<organism evidence="1 2">
    <name type="scientific">Handroanthus impetiginosus</name>
    <dbReference type="NCBI Taxonomy" id="429701"/>
    <lineage>
        <taxon>Eukaryota</taxon>
        <taxon>Viridiplantae</taxon>
        <taxon>Streptophyta</taxon>
        <taxon>Embryophyta</taxon>
        <taxon>Tracheophyta</taxon>
        <taxon>Spermatophyta</taxon>
        <taxon>Magnoliopsida</taxon>
        <taxon>eudicotyledons</taxon>
        <taxon>Gunneridae</taxon>
        <taxon>Pentapetalae</taxon>
        <taxon>asterids</taxon>
        <taxon>lamiids</taxon>
        <taxon>Lamiales</taxon>
        <taxon>Bignoniaceae</taxon>
        <taxon>Crescentiina</taxon>
        <taxon>Tabebuia alliance</taxon>
        <taxon>Handroanthus</taxon>
    </lineage>
</organism>